<dbReference type="GO" id="GO:0005737">
    <property type="term" value="C:cytoplasm"/>
    <property type="evidence" value="ECO:0007669"/>
    <property type="project" value="TreeGrafter"/>
</dbReference>
<dbReference type="GO" id="GO:0006325">
    <property type="term" value="P:chromatin organization"/>
    <property type="evidence" value="ECO:0007669"/>
    <property type="project" value="UniProtKB-KW"/>
</dbReference>
<keyword evidence="17" id="KW-1185">Reference proteome</keyword>
<evidence type="ECO:0000256" key="13">
    <source>
        <dbReference type="RuleBase" id="RU361215"/>
    </source>
</evidence>
<organism evidence="16 17">
    <name type="scientific">Coptotermes formosanus</name>
    <name type="common">Formosan subterranean termite</name>
    <dbReference type="NCBI Taxonomy" id="36987"/>
    <lineage>
        <taxon>Eukaryota</taxon>
        <taxon>Metazoa</taxon>
        <taxon>Ecdysozoa</taxon>
        <taxon>Arthropoda</taxon>
        <taxon>Hexapoda</taxon>
        <taxon>Insecta</taxon>
        <taxon>Pterygota</taxon>
        <taxon>Neoptera</taxon>
        <taxon>Polyneoptera</taxon>
        <taxon>Dictyoptera</taxon>
        <taxon>Blattodea</taxon>
        <taxon>Blattoidea</taxon>
        <taxon>Termitoidae</taxon>
        <taxon>Rhinotermitidae</taxon>
        <taxon>Coptotermes</taxon>
    </lineage>
</organism>
<comment type="function">
    <text evidence="10">Catalytic component of the polycomb repressive deubiquitinase (PR-DUB) complex, a complex that specifically mediates deubiquitination of histone H2A monoubiquitinated at 'Lys-119' (H2AK118ub1). Mediates bisymmetric organization of the PR-DUB complex and is involved in association with nucleosomes to mediate deubiquitination. Does not deubiquitinate monoubiquitinated histone H2B. Required to maintain the transcriptionally repressive state of homeotic genes throughout development. The PR-DUB complex has weak or no activity toward 'Lys-48'- and 'Lys-63'-linked polyubiquitin chains. Polycomb group (PcG) protein.</text>
</comment>
<keyword evidence="5 12" id="KW-0833">Ubl conjugation pathway</keyword>
<dbReference type="GO" id="GO:0016579">
    <property type="term" value="P:protein deubiquitination"/>
    <property type="evidence" value="ECO:0007669"/>
    <property type="project" value="TreeGrafter"/>
</dbReference>
<evidence type="ECO:0000256" key="3">
    <source>
        <dbReference type="ARBA" id="ARBA00007182"/>
    </source>
</evidence>
<comment type="catalytic activity">
    <reaction evidence="1 12 13">
        <text>Thiol-dependent hydrolysis of ester, thioester, amide, peptide and isopeptide bonds formed by the C-terminal Gly of ubiquitin (a 76-residue protein attached to proteins as an intracellular targeting signal).</text>
        <dbReference type="EC" id="3.4.19.12"/>
    </reaction>
</comment>
<dbReference type="PRINTS" id="PR00707">
    <property type="entry name" value="UBCTHYDRLASE"/>
</dbReference>
<dbReference type="CDD" id="cd09617">
    <property type="entry name" value="Peptidase_C12_UCH37_BAP1"/>
    <property type="match status" value="1"/>
</dbReference>
<keyword evidence="9" id="KW-0539">Nucleus</keyword>
<feature type="compositionally biased region" description="Low complexity" evidence="14">
    <location>
        <begin position="399"/>
        <end position="412"/>
    </location>
</feature>
<evidence type="ECO:0000313" key="17">
    <source>
        <dbReference type="Proteomes" id="UP000502823"/>
    </source>
</evidence>
<dbReference type="PROSITE" id="PS52049">
    <property type="entry name" value="ULD"/>
    <property type="match status" value="1"/>
</dbReference>
<feature type="active site" description="Proton donor" evidence="12">
    <location>
        <position position="211"/>
    </location>
</feature>
<comment type="caution">
    <text evidence="16">The sequence shown here is derived from an EMBL/GenBank/DDBJ whole genome shotgun (WGS) entry which is preliminary data.</text>
</comment>
<reference evidence="17" key="1">
    <citation type="submission" date="2020-01" db="EMBL/GenBank/DDBJ databases">
        <title>Draft genome sequence of the Termite Coptotermes fromosanus.</title>
        <authorList>
            <person name="Itakura S."/>
            <person name="Yosikawa Y."/>
            <person name="Umezawa K."/>
        </authorList>
    </citation>
    <scope>NUCLEOTIDE SEQUENCE [LARGE SCALE GENOMIC DNA]</scope>
</reference>
<dbReference type="Pfam" id="PF01088">
    <property type="entry name" value="Peptidase_C12"/>
    <property type="match status" value="1"/>
</dbReference>
<comment type="subunit">
    <text evidence="11">Catalytic component of the polycomb repressive deubiquitinase (PR-DUB) complex, at least composed of caly/calypso, Asx and sba (MBD5/6 homolog). The PR-DUB complex associates with nucleosomes to mediate deubiquitination of histone H2AK118ub1 substrates; the association requires the positively charged C-terminal tail of caly, probably due to direct binding of DNA. Interacts (via ULD domain) with Asx (via DEUBAD domain); the interaction produces a stable heterodimer with a composite binding site for ubiquitin. Homodimerizes (via coiled-coil hinge-region between the UCH and ULD domains) to mediate assembly of 2 copies of the caly-Asx heterodimer into a bisymmetric tetramer; dimerization enhances PR-DUB association with nucleosomes.</text>
</comment>
<evidence type="ECO:0000259" key="15">
    <source>
        <dbReference type="PROSITE" id="PS52048"/>
    </source>
</evidence>
<comment type="similarity">
    <text evidence="3">Belongs to the peptidase C12 family. BAP1 subfamily.</text>
</comment>
<dbReference type="Pfam" id="PF18031">
    <property type="entry name" value="UCH_C"/>
    <property type="match status" value="1"/>
</dbReference>
<keyword evidence="7 12" id="KW-0788">Thiol protease</keyword>
<dbReference type="InterPro" id="IPR036959">
    <property type="entry name" value="Peptidase_C12_UCH_sf"/>
</dbReference>
<keyword evidence="8" id="KW-0156">Chromatin regulator</keyword>
<feature type="site" description="Important for enzyme activity" evidence="12">
    <location>
        <position position="226"/>
    </location>
</feature>
<evidence type="ECO:0000256" key="4">
    <source>
        <dbReference type="ARBA" id="ARBA00022670"/>
    </source>
</evidence>
<evidence type="ECO:0000256" key="2">
    <source>
        <dbReference type="ARBA" id="ARBA00004123"/>
    </source>
</evidence>
<dbReference type="Gene3D" id="3.40.532.10">
    <property type="entry name" value="Peptidase C12, ubiquitin carboxyl-terminal hydrolase"/>
    <property type="match status" value="1"/>
</dbReference>
<dbReference type="PROSITE" id="PS52048">
    <property type="entry name" value="UCH_DOMAIN"/>
    <property type="match status" value="1"/>
</dbReference>
<evidence type="ECO:0000256" key="7">
    <source>
        <dbReference type="ARBA" id="ARBA00022807"/>
    </source>
</evidence>
<dbReference type="FunCoup" id="A0A6L2PVA4">
    <property type="interactions" value="1064"/>
</dbReference>
<dbReference type="EC" id="3.4.19.12" evidence="13"/>
<evidence type="ECO:0000256" key="8">
    <source>
        <dbReference type="ARBA" id="ARBA00022853"/>
    </source>
</evidence>
<gene>
    <name evidence="16" type="ORF">Cfor_03756</name>
</gene>
<dbReference type="InParanoid" id="A0A6L2PVA4"/>
<feature type="compositionally biased region" description="Polar residues" evidence="14">
    <location>
        <begin position="357"/>
        <end position="371"/>
    </location>
</feature>
<name>A0A6L2PVA4_COPFO</name>
<feature type="compositionally biased region" description="Polar residues" evidence="14">
    <location>
        <begin position="413"/>
        <end position="436"/>
    </location>
</feature>
<dbReference type="InterPro" id="IPR041507">
    <property type="entry name" value="UCH_C"/>
</dbReference>
<protein>
    <recommendedName>
        <fullName evidence="13">Ubiquitin carboxyl-terminal hydrolase</fullName>
        <ecNumber evidence="13">3.4.19.12</ecNumber>
    </recommendedName>
</protein>
<keyword evidence="6 12" id="KW-0378">Hydrolase</keyword>
<comment type="subcellular location">
    <subcellularLocation>
        <location evidence="2">Nucleus</location>
    </subcellularLocation>
</comment>
<evidence type="ECO:0000313" key="16">
    <source>
        <dbReference type="EMBL" id="GFG36114.1"/>
    </source>
</evidence>
<feature type="active site" description="Nucleophile" evidence="12">
    <location>
        <position position="132"/>
    </location>
</feature>
<proteinExistence type="inferred from homology"/>
<feature type="region of interest" description="Disordered" evidence="14">
    <location>
        <begin position="311"/>
        <end position="436"/>
    </location>
</feature>
<evidence type="ECO:0000256" key="12">
    <source>
        <dbReference type="PROSITE-ProRule" id="PRU01393"/>
    </source>
</evidence>
<feature type="compositionally biased region" description="Basic and acidic residues" evidence="14">
    <location>
        <begin position="338"/>
        <end position="353"/>
    </location>
</feature>
<feature type="compositionally biased region" description="Basic and acidic residues" evidence="14">
    <location>
        <begin position="313"/>
        <end position="329"/>
    </location>
</feature>
<dbReference type="PANTHER" id="PTHR10589">
    <property type="entry name" value="UBIQUITIN CARBOXYL-TERMINAL HYDROLASE"/>
    <property type="match status" value="1"/>
</dbReference>
<dbReference type="PANTHER" id="PTHR10589:SF28">
    <property type="entry name" value="UBIQUITIN CARBOXYL-TERMINAL HYDROLASE BAP1"/>
    <property type="match status" value="1"/>
</dbReference>
<evidence type="ECO:0000256" key="9">
    <source>
        <dbReference type="ARBA" id="ARBA00023242"/>
    </source>
</evidence>
<dbReference type="InterPro" id="IPR038765">
    <property type="entry name" value="Papain-like_cys_pep_sf"/>
</dbReference>
<evidence type="ECO:0000256" key="14">
    <source>
        <dbReference type="SAM" id="MobiDB-lite"/>
    </source>
</evidence>
<dbReference type="FunFam" id="3.40.532.10:FF:000002">
    <property type="entry name" value="Ubiquitin carboxyl-terminal hydrolase"/>
    <property type="match status" value="1"/>
</dbReference>
<evidence type="ECO:0000256" key="11">
    <source>
        <dbReference type="ARBA" id="ARBA00049710"/>
    </source>
</evidence>
<dbReference type="AlphaFoldDB" id="A0A6L2PVA4"/>
<sequence length="682" mass="75701">MLTASNRISGCIFLEHWSAKSYCVAHLMHGRNQKAERKNGKSYRKGAVNTISGSGLFTLLLEDFGVKGVQVEEIYDLQKSLEGPVYGFIFLFRWIEERRSRRKIVDQSESFVKDEDVVNNIFFAQQMVPNSCATHALLSVLLNCPNIHLGATLSRLKAHTSGMCPENKGWAIGNTPELAKAHNSHAMPQAKRCLDKSTGVSTGRYTGEAFHFVSYVPIRGRLFELDGLKPFPMDHGPWGEKEDWTEKFRRVITDRLGIANGEQYHDIRFNLMAVVPDRRFALTHKLKMLKTNRQIVLEALQQLVKLTHPELTNGKDEVGNSEEKKELDSVRASSATENTKKDAQKNSEIEKIKVNGTHPSTPEANSPKNSVATSPAPAPAPSGATLCPPDYSTPLTIQTSPAPSSSSTDTSSEVGSAFNSPTQGWGWNSGQSSPTSSKDFKKLVVIRMAGAGATAAARRSMAGVNASCKRVCTDVVSATKKVCLEGGQRVWEKEAEKVQDQVSSPVSVDTGPAVTNHKNVDTKLCSKYPELFEPHTFAPKDLLALLKNLENEISVCEVNLRDENDKRKKYKIDDCRRTHNYDEFICTFLSMLAQQGKLADLVQQHLVQHRKPGLAVPRVQRCVLCIATDKKARTKTKFITPSPWSHQVQETQIISTDLLMVPTLSMLDQLDFCHPKGIIFNI</sequence>
<dbReference type="EMBL" id="BLKM01000606">
    <property type="protein sequence ID" value="GFG36114.1"/>
    <property type="molecule type" value="Genomic_DNA"/>
</dbReference>
<dbReference type="GO" id="GO:0006511">
    <property type="term" value="P:ubiquitin-dependent protein catabolic process"/>
    <property type="evidence" value="ECO:0007669"/>
    <property type="project" value="UniProtKB-UniRule"/>
</dbReference>
<dbReference type="Gene3D" id="1.20.58.860">
    <property type="match status" value="1"/>
</dbReference>
<feature type="site" description="Transition state stabilizer" evidence="12">
    <location>
        <position position="126"/>
    </location>
</feature>
<evidence type="ECO:0000256" key="10">
    <source>
        <dbReference type="ARBA" id="ARBA00046227"/>
    </source>
</evidence>
<dbReference type="Proteomes" id="UP000502823">
    <property type="component" value="Unassembled WGS sequence"/>
</dbReference>
<dbReference type="FunFam" id="1.20.58.860:FF:000006">
    <property type="entry name" value="Ubiquitin carboxyl-terminal hydrolase"/>
    <property type="match status" value="1"/>
</dbReference>
<dbReference type="GO" id="GO:0004843">
    <property type="term" value="F:cysteine-type deubiquitinase activity"/>
    <property type="evidence" value="ECO:0007669"/>
    <property type="project" value="UniProtKB-UniRule"/>
</dbReference>
<evidence type="ECO:0000256" key="5">
    <source>
        <dbReference type="ARBA" id="ARBA00022786"/>
    </source>
</evidence>
<dbReference type="OrthoDB" id="1924260at2759"/>
<evidence type="ECO:0000256" key="1">
    <source>
        <dbReference type="ARBA" id="ARBA00000707"/>
    </source>
</evidence>
<keyword evidence="4 12" id="KW-0645">Protease</keyword>
<feature type="domain" description="UCH catalytic" evidence="15">
    <location>
        <begin position="46"/>
        <end position="276"/>
    </location>
</feature>
<accession>A0A6L2PVA4</accession>
<dbReference type="GO" id="GO:0005634">
    <property type="term" value="C:nucleus"/>
    <property type="evidence" value="ECO:0007669"/>
    <property type="project" value="UniProtKB-SubCell"/>
</dbReference>
<evidence type="ECO:0000256" key="6">
    <source>
        <dbReference type="ARBA" id="ARBA00022801"/>
    </source>
</evidence>
<dbReference type="InterPro" id="IPR001578">
    <property type="entry name" value="Peptidase_C12_UCH"/>
</dbReference>
<dbReference type="SUPFAM" id="SSF54001">
    <property type="entry name" value="Cysteine proteinases"/>
    <property type="match status" value="1"/>
</dbReference>